<name>A0A1Y2C704_9FUNG</name>
<dbReference type="PANTHER" id="PTHR10977:SF3">
    <property type="entry name" value="DIPHOSPHOMEVALONATE DECARBOXYLASE"/>
    <property type="match status" value="1"/>
</dbReference>
<evidence type="ECO:0000256" key="2">
    <source>
        <dbReference type="ARBA" id="ARBA00008831"/>
    </source>
</evidence>
<reference evidence="17 18" key="1">
    <citation type="submission" date="2016-07" db="EMBL/GenBank/DDBJ databases">
        <title>Pervasive Adenine N6-methylation of Active Genes in Fungi.</title>
        <authorList>
            <consortium name="DOE Joint Genome Institute"/>
            <person name="Mondo S.J."/>
            <person name="Dannebaum R.O."/>
            <person name="Kuo R.C."/>
            <person name="Labutti K."/>
            <person name="Haridas S."/>
            <person name="Kuo A."/>
            <person name="Salamov A."/>
            <person name="Ahrendt S.R."/>
            <person name="Lipzen A."/>
            <person name="Sullivan W."/>
            <person name="Andreopoulos W.B."/>
            <person name="Clum A."/>
            <person name="Lindquist E."/>
            <person name="Daum C."/>
            <person name="Ramamoorthy G.K."/>
            <person name="Gryganskyi A."/>
            <person name="Culley D."/>
            <person name="Magnuson J.K."/>
            <person name="James T.Y."/>
            <person name="O'Malley M.A."/>
            <person name="Stajich J.E."/>
            <person name="Spatafora J.W."/>
            <person name="Visel A."/>
            <person name="Grigoriev I.V."/>
        </authorList>
    </citation>
    <scope>NUCLEOTIDE SEQUENCE [LARGE SCALE GENOMIC DNA]</scope>
    <source>
        <strain evidence="17 18">JEL800</strain>
    </source>
</reference>
<comment type="caution">
    <text evidence="17">The sequence shown here is derived from an EMBL/GenBank/DDBJ whole genome shotgun (WGS) entry which is preliminary data.</text>
</comment>
<dbReference type="NCBIfam" id="TIGR01240">
    <property type="entry name" value="mevDPdecarb"/>
    <property type="match status" value="1"/>
</dbReference>
<keyword evidence="8 14" id="KW-0756">Sterol biosynthesis</keyword>
<dbReference type="InterPro" id="IPR020568">
    <property type="entry name" value="Ribosomal_Su5_D2-typ_SF"/>
</dbReference>
<dbReference type="FunFam" id="3.30.70.890:FF:000005">
    <property type="entry name" value="Diphosphomevalonate decarboxylase"/>
    <property type="match status" value="1"/>
</dbReference>
<keyword evidence="12 13" id="KW-0456">Lyase</keyword>
<evidence type="ECO:0000256" key="5">
    <source>
        <dbReference type="ARBA" id="ARBA00022741"/>
    </source>
</evidence>
<dbReference type="PIRSF" id="PIRSF015950">
    <property type="entry name" value="Mev_P_decrbx"/>
    <property type="match status" value="1"/>
</dbReference>
<dbReference type="InterPro" id="IPR053859">
    <property type="entry name" value="MVD-like_N"/>
</dbReference>
<evidence type="ECO:0000256" key="7">
    <source>
        <dbReference type="ARBA" id="ARBA00022955"/>
    </source>
</evidence>
<dbReference type="UniPathway" id="UPA00057">
    <property type="reaction ID" value="UER00100"/>
</dbReference>
<dbReference type="OrthoDB" id="10253702at2759"/>
<keyword evidence="4 14" id="KW-0444">Lipid biosynthesis</keyword>
<dbReference type="GO" id="GO:0019287">
    <property type="term" value="P:isopentenyl diphosphate biosynthetic process, mevalonate pathway"/>
    <property type="evidence" value="ECO:0007669"/>
    <property type="project" value="UniProtKB-UniRule"/>
</dbReference>
<dbReference type="GO" id="GO:0005829">
    <property type="term" value="C:cytosol"/>
    <property type="evidence" value="ECO:0007669"/>
    <property type="project" value="InterPro"/>
</dbReference>
<keyword evidence="10 14" id="KW-1207">Sterol metabolism</keyword>
<dbReference type="GO" id="GO:0016126">
    <property type="term" value="P:sterol biosynthetic process"/>
    <property type="evidence" value="ECO:0007669"/>
    <property type="project" value="UniProtKB-KW"/>
</dbReference>
<comment type="similarity">
    <text evidence="2 13 14">Belongs to the diphosphomevalonate decarboxylase family.</text>
</comment>
<comment type="catalytic activity">
    <reaction evidence="13 14">
        <text>(R)-5-diphosphomevalonate + ATP = isopentenyl diphosphate + ADP + phosphate + CO2</text>
        <dbReference type="Rhea" id="RHEA:23732"/>
        <dbReference type="ChEBI" id="CHEBI:16526"/>
        <dbReference type="ChEBI" id="CHEBI:30616"/>
        <dbReference type="ChEBI" id="CHEBI:43474"/>
        <dbReference type="ChEBI" id="CHEBI:57557"/>
        <dbReference type="ChEBI" id="CHEBI:128769"/>
        <dbReference type="ChEBI" id="CHEBI:456216"/>
        <dbReference type="EC" id="4.1.1.33"/>
    </reaction>
</comment>
<evidence type="ECO:0000256" key="3">
    <source>
        <dbReference type="ARBA" id="ARBA00012296"/>
    </source>
</evidence>
<evidence type="ECO:0000256" key="11">
    <source>
        <dbReference type="ARBA" id="ARBA00023221"/>
    </source>
</evidence>
<dbReference type="Pfam" id="PF18376">
    <property type="entry name" value="MDD_C"/>
    <property type="match status" value="1"/>
</dbReference>
<gene>
    <name evidence="17" type="ORF">BCR33DRAFT_718005</name>
</gene>
<dbReference type="Gene3D" id="3.30.230.10">
    <property type="match status" value="1"/>
</dbReference>
<dbReference type="InterPro" id="IPR005935">
    <property type="entry name" value="Mev_decarb"/>
</dbReference>
<keyword evidence="5 13" id="KW-0547">Nucleotide-binding</keyword>
<dbReference type="SUPFAM" id="SSF54211">
    <property type="entry name" value="Ribosomal protein S5 domain 2-like"/>
    <property type="match status" value="1"/>
</dbReference>
<feature type="domain" description="Mvd1 C-terminal" evidence="15">
    <location>
        <begin position="206"/>
        <end position="410"/>
    </location>
</feature>
<keyword evidence="11 14" id="KW-0753">Steroid metabolism</keyword>
<evidence type="ECO:0000256" key="1">
    <source>
        <dbReference type="ARBA" id="ARBA00005055"/>
    </source>
</evidence>
<dbReference type="PANTHER" id="PTHR10977">
    <property type="entry name" value="DIPHOSPHOMEVALONATE DECARBOXYLASE"/>
    <property type="match status" value="1"/>
</dbReference>
<proteinExistence type="inferred from homology"/>
<protein>
    <recommendedName>
        <fullName evidence="3 13">Diphosphomevalonate decarboxylase</fullName>
        <ecNumber evidence="3 13">4.1.1.33</ecNumber>
    </recommendedName>
</protein>
<evidence type="ECO:0000256" key="14">
    <source>
        <dbReference type="RuleBase" id="RU363086"/>
    </source>
</evidence>
<keyword evidence="18" id="KW-1185">Reference proteome</keyword>
<dbReference type="InterPro" id="IPR014721">
    <property type="entry name" value="Ribsml_uS5_D2-typ_fold_subgr"/>
</dbReference>
<evidence type="ECO:0000313" key="17">
    <source>
        <dbReference type="EMBL" id="ORY42803.1"/>
    </source>
</evidence>
<dbReference type="GO" id="GO:0004163">
    <property type="term" value="F:diphosphomevalonate decarboxylase activity"/>
    <property type="evidence" value="ECO:0007669"/>
    <property type="project" value="UniProtKB-UniRule"/>
</dbReference>
<sequence>MTVQQKTKKARTDTAEATASAPVNIAVIKYWGKRSEALMLPTNSSLSLTLDQDQLQSKTSVRVIADSESEDARLWLNGKEEKITGRVRNLVATMRKLRADLEAKDSSLPSLANKALHMASINNFPTAAGLASSASGLACLAVAIDAALQLNLPRPQVSALARLGSGSACRSLFGGFVAWDMGSKPDGSDSVARQVASETHWPEMCALILVASATQKEMPSTAGMQTTVETSPLLQHRISAVVPERMQSIEKAIQARDFDSFAEITMRDSNQFHAVCLDTFPPIFYLNHVSHRVISLITKYNEVKSKENGRKYTVAYTFDAGPNAVLYLLKDDVAEVLRLVNAFFPHNVAAGAASDEYYGMAKQFVHAPADKVKAEKDLETEVLKGVKHFEEKGGLKRIIYTTIGDGPRILGTGSNGREVSLFKEDGFPKEL</sequence>
<comment type="pathway">
    <text evidence="1 14">Isoprenoid biosynthesis; isopentenyl diphosphate biosynthesis via mevalonate pathway; isopentenyl diphosphate from (R)-mevalonate: step 3/3.</text>
</comment>
<dbReference type="EMBL" id="MCGO01000027">
    <property type="protein sequence ID" value="ORY42803.1"/>
    <property type="molecule type" value="Genomic_DNA"/>
</dbReference>
<dbReference type="EC" id="4.1.1.33" evidence="3 13"/>
<dbReference type="Gene3D" id="3.30.70.890">
    <property type="entry name" value="GHMP kinase, C-terminal domain"/>
    <property type="match status" value="1"/>
</dbReference>
<evidence type="ECO:0000256" key="8">
    <source>
        <dbReference type="ARBA" id="ARBA00023011"/>
    </source>
</evidence>
<dbReference type="InterPro" id="IPR029765">
    <property type="entry name" value="Mev_diP_decarb"/>
</dbReference>
<dbReference type="InterPro" id="IPR041431">
    <property type="entry name" value="Mvd1_C"/>
</dbReference>
<dbReference type="STRING" id="329046.A0A1Y2C704"/>
<evidence type="ECO:0000256" key="9">
    <source>
        <dbReference type="ARBA" id="ARBA00023098"/>
    </source>
</evidence>
<evidence type="ECO:0000259" key="16">
    <source>
        <dbReference type="Pfam" id="PF22700"/>
    </source>
</evidence>
<keyword evidence="6 13" id="KW-0067">ATP-binding</keyword>
<accession>A0A1Y2C704</accession>
<evidence type="ECO:0000256" key="6">
    <source>
        <dbReference type="ARBA" id="ARBA00022840"/>
    </source>
</evidence>
<evidence type="ECO:0000313" key="18">
    <source>
        <dbReference type="Proteomes" id="UP000193642"/>
    </source>
</evidence>
<dbReference type="Proteomes" id="UP000193642">
    <property type="component" value="Unassembled WGS sequence"/>
</dbReference>
<dbReference type="AlphaFoldDB" id="A0A1Y2C704"/>
<dbReference type="SUPFAM" id="SSF55060">
    <property type="entry name" value="GHMP Kinase, C-terminal domain"/>
    <property type="match status" value="1"/>
</dbReference>
<dbReference type="InterPro" id="IPR036554">
    <property type="entry name" value="GHMP_kinase_C_sf"/>
</dbReference>
<keyword evidence="9 13" id="KW-0443">Lipid metabolism</keyword>
<organism evidence="17 18">
    <name type="scientific">Rhizoclosmatium globosum</name>
    <dbReference type="NCBI Taxonomy" id="329046"/>
    <lineage>
        <taxon>Eukaryota</taxon>
        <taxon>Fungi</taxon>
        <taxon>Fungi incertae sedis</taxon>
        <taxon>Chytridiomycota</taxon>
        <taxon>Chytridiomycota incertae sedis</taxon>
        <taxon>Chytridiomycetes</taxon>
        <taxon>Chytridiales</taxon>
        <taxon>Chytriomycetaceae</taxon>
        <taxon>Rhizoclosmatium</taxon>
    </lineage>
</organism>
<evidence type="ECO:0000256" key="4">
    <source>
        <dbReference type="ARBA" id="ARBA00022516"/>
    </source>
</evidence>
<keyword evidence="7 14" id="KW-0752">Steroid biosynthesis</keyword>
<dbReference type="GO" id="GO:0005524">
    <property type="term" value="F:ATP binding"/>
    <property type="evidence" value="ECO:0007669"/>
    <property type="project" value="UniProtKB-UniRule"/>
</dbReference>
<feature type="domain" description="Diphosphomevalonate decarboxylase-like N-terminal" evidence="16">
    <location>
        <begin position="21"/>
        <end position="192"/>
    </location>
</feature>
<evidence type="ECO:0000256" key="10">
    <source>
        <dbReference type="ARBA" id="ARBA00023166"/>
    </source>
</evidence>
<evidence type="ECO:0000256" key="13">
    <source>
        <dbReference type="PIRNR" id="PIRNR015950"/>
    </source>
</evidence>
<dbReference type="Pfam" id="PF22700">
    <property type="entry name" value="MVD-like_N"/>
    <property type="match status" value="1"/>
</dbReference>
<dbReference type="FunFam" id="3.30.230.10:FF:000018">
    <property type="entry name" value="Diphosphomevalonate decarboxylase"/>
    <property type="match status" value="1"/>
</dbReference>
<evidence type="ECO:0000259" key="15">
    <source>
        <dbReference type="Pfam" id="PF18376"/>
    </source>
</evidence>
<evidence type="ECO:0000256" key="12">
    <source>
        <dbReference type="ARBA" id="ARBA00023239"/>
    </source>
</evidence>